<keyword evidence="2" id="KW-1185">Reference proteome</keyword>
<accession>A0AAP0EM92</accession>
<dbReference type="Proteomes" id="UP001419268">
    <property type="component" value="Unassembled WGS sequence"/>
</dbReference>
<evidence type="ECO:0000313" key="1">
    <source>
        <dbReference type="EMBL" id="KAK9094372.1"/>
    </source>
</evidence>
<reference evidence="1 2" key="1">
    <citation type="submission" date="2024-01" db="EMBL/GenBank/DDBJ databases">
        <title>Genome assemblies of Stephania.</title>
        <authorList>
            <person name="Yang L."/>
        </authorList>
    </citation>
    <scope>NUCLEOTIDE SEQUENCE [LARGE SCALE GENOMIC DNA]</scope>
    <source>
        <strain evidence="1">JXDWG</strain>
        <tissue evidence="1">Leaf</tissue>
    </source>
</reference>
<name>A0AAP0EM92_9MAGN</name>
<gene>
    <name evidence="1" type="ORF">Scep_025841</name>
</gene>
<proteinExistence type="predicted"/>
<sequence length="77" mass="8737">MPTATEQQATTYEFTFLPEAMLIKEFIRFKPEFFMEAVTGGCWDMVTFTPVAAQAAESRGEHTCTSFRVLFVKSQNS</sequence>
<dbReference type="AlphaFoldDB" id="A0AAP0EM92"/>
<evidence type="ECO:0000313" key="2">
    <source>
        <dbReference type="Proteomes" id="UP001419268"/>
    </source>
</evidence>
<comment type="caution">
    <text evidence="1">The sequence shown here is derived from an EMBL/GenBank/DDBJ whole genome shotgun (WGS) entry which is preliminary data.</text>
</comment>
<dbReference type="EMBL" id="JBBNAG010000011">
    <property type="protein sequence ID" value="KAK9094372.1"/>
    <property type="molecule type" value="Genomic_DNA"/>
</dbReference>
<protein>
    <submittedName>
        <fullName evidence="1">Uncharacterized protein</fullName>
    </submittedName>
</protein>
<organism evidence="1 2">
    <name type="scientific">Stephania cephalantha</name>
    <dbReference type="NCBI Taxonomy" id="152367"/>
    <lineage>
        <taxon>Eukaryota</taxon>
        <taxon>Viridiplantae</taxon>
        <taxon>Streptophyta</taxon>
        <taxon>Embryophyta</taxon>
        <taxon>Tracheophyta</taxon>
        <taxon>Spermatophyta</taxon>
        <taxon>Magnoliopsida</taxon>
        <taxon>Ranunculales</taxon>
        <taxon>Menispermaceae</taxon>
        <taxon>Menispermoideae</taxon>
        <taxon>Cissampelideae</taxon>
        <taxon>Stephania</taxon>
    </lineage>
</organism>